<dbReference type="PANTHER" id="PTHR31225">
    <property type="entry name" value="OS04G0344100 PROTEIN-RELATED"/>
    <property type="match status" value="1"/>
</dbReference>
<evidence type="ECO:0000256" key="2">
    <source>
        <dbReference type="ARBA" id="ARBA00004721"/>
    </source>
</evidence>
<dbReference type="Gene3D" id="1.50.10.130">
    <property type="entry name" value="Terpene synthase, N-terminal domain"/>
    <property type="match status" value="1"/>
</dbReference>
<gene>
    <name evidence="5" type="ORF">PHJA_001166700</name>
</gene>
<dbReference type="SUPFAM" id="SSF48239">
    <property type="entry name" value="Terpenoid cyclases/Protein prenyltransferases"/>
    <property type="match status" value="1"/>
</dbReference>
<comment type="pathway">
    <text evidence="2">Secondary metabolite biosynthesis; terpenoid biosynthesis.</text>
</comment>
<dbReference type="InterPro" id="IPR001906">
    <property type="entry name" value="Terpene_synth_N"/>
</dbReference>
<keyword evidence="3" id="KW-0456">Lyase</keyword>
<name>A0A830BYY1_9LAMI</name>
<feature type="domain" description="Terpene synthase N-terminal" evidence="4">
    <location>
        <begin position="31"/>
        <end position="105"/>
    </location>
</feature>
<protein>
    <submittedName>
        <fullName evidence="5">Selinene synthase</fullName>
    </submittedName>
</protein>
<sequence>MNPSAVPISTRNVNLPLEDVRRRAVTYHPTIWGDYFLAYTSDVTDISAAEKQELEKKKEMVTNLLTQIPDDSFHKLDLINAIQRLGVGYHFEKEIDTSFQNIHDNC</sequence>
<evidence type="ECO:0000256" key="1">
    <source>
        <dbReference type="ARBA" id="ARBA00001946"/>
    </source>
</evidence>
<organism evidence="5 6">
    <name type="scientific">Phtheirospermum japonicum</name>
    <dbReference type="NCBI Taxonomy" id="374723"/>
    <lineage>
        <taxon>Eukaryota</taxon>
        <taxon>Viridiplantae</taxon>
        <taxon>Streptophyta</taxon>
        <taxon>Embryophyta</taxon>
        <taxon>Tracheophyta</taxon>
        <taxon>Spermatophyta</taxon>
        <taxon>Magnoliopsida</taxon>
        <taxon>eudicotyledons</taxon>
        <taxon>Gunneridae</taxon>
        <taxon>Pentapetalae</taxon>
        <taxon>asterids</taxon>
        <taxon>lamiids</taxon>
        <taxon>Lamiales</taxon>
        <taxon>Orobanchaceae</taxon>
        <taxon>Orobanchaceae incertae sedis</taxon>
        <taxon>Phtheirospermum</taxon>
    </lineage>
</organism>
<evidence type="ECO:0000313" key="6">
    <source>
        <dbReference type="Proteomes" id="UP000653305"/>
    </source>
</evidence>
<dbReference type="GO" id="GO:0010333">
    <property type="term" value="F:terpene synthase activity"/>
    <property type="evidence" value="ECO:0007669"/>
    <property type="project" value="InterPro"/>
</dbReference>
<evidence type="ECO:0000313" key="5">
    <source>
        <dbReference type="EMBL" id="GFP90228.1"/>
    </source>
</evidence>
<dbReference type="GO" id="GO:0016114">
    <property type="term" value="P:terpenoid biosynthetic process"/>
    <property type="evidence" value="ECO:0007669"/>
    <property type="project" value="InterPro"/>
</dbReference>
<dbReference type="EMBL" id="BMAC01000213">
    <property type="protein sequence ID" value="GFP90228.1"/>
    <property type="molecule type" value="Genomic_DNA"/>
</dbReference>
<reference evidence="5" key="1">
    <citation type="submission" date="2020-07" db="EMBL/GenBank/DDBJ databases">
        <title>Ethylene signaling mediates host invasion by parasitic plants.</title>
        <authorList>
            <person name="Yoshida S."/>
        </authorList>
    </citation>
    <scope>NUCLEOTIDE SEQUENCE</scope>
    <source>
        <strain evidence="5">Okayama</strain>
    </source>
</reference>
<dbReference type="InterPro" id="IPR036965">
    <property type="entry name" value="Terpene_synth_N_sf"/>
</dbReference>
<dbReference type="Pfam" id="PF01397">
    <property type="entry name" value="Terpene_synth"/>
    <property type="match status" value="1"/>
</dbReference>
<proteinExistence type="predicted"/>
<dbReference type="PANTHER" id="PTHR31225:SF221">
    <property type="entry name" value="(-)-GERMACRENE D SYNTHASE"/>
    <property type="match status" value="1"/>
</dbReference>
<keyword evidence="6" id="KW-1185">Reference proteome</keyword>
<dbReference type="InterPro" id="IPR008930">
    <property type="entry name" value="Terpenoid_cyclase/PrenylTrfase"/>
</dbReference>
<dbReference type="Proteomes" id="UP000653305">
    <property type="component" value="Unassembled WGS sequence"/>
</dbReference>
<dbReference type="OrthoDB" id="1740623at2759"/>
<comment type="caution">
    <text evidence="5">The sequence shown here is derived from an EMBL/GenBank/DDBJ whole genome shotgun (WGS) entry which is preliminary data.</text>
</comment>
<evidence type="ECO:0000259" key="4">
    <source>
        <dbReference type="Pfam" id="PF01397"/>
    </source>
</evidence>
<evidence type="ECO:0000256" key="3">
    <source>
        <dbReference type="ARBA" id="ARBA00023239"/>
    </source>
</evidence>
<accession>A0A830BYY1</accession>
<dbReference type="AlphaFoldDB" id="A0A830BYY1"/>
<comment type="cofactor">
    <cofactor evidence="1">
        <name>Mg(2+)</name>
        <dbReference type="ChEBI" id="CHEBI:18420"/>
    </cofactor>
</comment>
<dbReference type="InterPro" id="IPR050148">
    <property type="entry name" value="Terpene_synthase-like"/>
</dbReference>